<feature type="region of interest" description="Disordered" evidence="1">
    <location>
        <begin position="1"/>
        <end position="92"/>
    </location>
</feature>
<dbReference type="PRINTS" id="PR01217">
    <property type="entry name" value="PRICHEXTENSN"/>
</dbReference>
<feature type="domain" description="PASTA" evidence="3">
    <location>
        <begin position="170"/>
        <end position="235"/>
    </location>
</feature>
<gene>
    <name evidence="4" type="ORF">D7I43_10630</name>
</gene>
<evidence type="ECO:0000313" key="5">
    <source>
        <dbReference type="Proteomes" id="UP000285744"/>
    </source>
</evidence>
<evidence type="ECO:0000256" key="1">
    <source>
        <dbReference type="SAM" id="MobiDB-lite"/>
    </source>
</evidence>
<evidence type="ECO:0000259" key="3">
    <source>
        <dbReference type="PROSITE" id="PS51178"/>
    </source>
</evidence>
<dbReference type="RefSeq" id="WP_120328261.1">
    <property type="nucleotide sequence ID" value="NZ_RAQQ01000006.1"/>
</dbReference>
<evidence type="ECO:0000256" key="2">
    <source>
        <dbReference type="SAM" id="Phobius"/>
    </source>
</evidence>
<feature type="region of interest" description="Disordered" evidence="1">
    <location>
        <begin position="128"/>
        <end position="180"/>
    </location>
</feature>
<dbReference type="Gene3D" id="3.30.10.20">
    <property type="match status" value="1"/>
</dbReference>
<evidence type="ECO:0000313" key="4">
    <source>
        <dbReference type="EMBL" id="RKF27496.1"/>
    </source>
</evidence>
<reference evidence="4 5" key="1">
    <citation type="journal article" date="2018" name="Int. J. Syst. Evol. Microbiol.">
        <title>Micromonospora globbae sp. nov., an endophytic actinomycete isolated from roots of Globba winitii C. H. Wright.</title>
        <authorList>
            <person name="Kuncharoen N."/>
            <person name="Pittayakhajonwut P."/>
            <person name="Tanasupawat S."/>
        </authorList>
    </citation>
    <scope>NUCLEOTIDE SEQUENCE [LARGE SCALE GENOMIC DNA]</scope>
    <source>
        <strain evidence="4 5">WPS1-2</strain>
    </source>
</reference>
<dbReference type="AlphaFoldDB" id="A0A420F3J8"/>
<dbReference type="PROSITE" id="PS51178">
    <property type="entry name" value="PASTA"/>
    <property type="match status" value="1"/>
</dbReference>
<feature type="transmembrane region" description="Helical" evidence="2">
    <location>
        <begin position="104"/>
        <end position="124"/>
    </location>
</feature>
<keyword evidence="2" id="KW-0472">Membrane</keyword>
<feature type="region of interest" description="Disordered" evidence="1">
    <location>
        <begin position="234"/>
        <end position="255"/>
    </location>
</feature>
<protein>
    <submittedName>
        <fullName evidence="4">PASTA domain-containing protein</fullName>
    </submittedName>
</protein>
<sequence>MSDDRQEPPAGGHEGDETRPLPRPGDEGDETRPMPRPGEEPDDRTRRLPGPAEPSGPADATAPLPPERPWSGRAEVRPRTAEYREPTAEWYAEDQGGRRWWSPILWGILVLLLLALLGVALWLVSNAEDEQPGPEPTPSAPLTTSAPTSAAPTSAEPTTSPPTSAPPTTEAAGVPVPPLAGLPLETAEALLDRVGLSYRVEYRPSSLPPGLVIDTEPESGELIDEDDEILLLVSEATPSDSPSPSPSSPRATPTS</sequence>
<dbReference type="Proteomes" id="UP000285744">
    <property type="component" value="Unassembled WGS sequence"/>
</dbReference>
<dbReference type="OrthoDB" id="3402335at2"/>
<dbReference type="InterPro" id="IPR005543">
    <property type="entry name" value="PASTA_dom"/>
</dbReference>
<feature type="compositionally biased region" description="Basic and acidic residues" evidence="1">
    <location>
        <begin position="1"/>
        <end position="46"/>
    </location>
</feature>
<organism evidence="4 5">
    <name type="scientific">Micromonospora globbae</name>
    <dbReference type="NCBI Taxonomy" id="1894969"/>
    <lineage>
        <taxon>Bacteria</taxon>
        <taxon>Bacillati</taxon>
        <taxon>Actinomycetota</taxon>
        <taxon>Actinomycetes</taxon>
        <taxon>Micromonosporales</taxon>
        <taxon>Micromonosporaceae</taxon>
        <taxon>Micromonospora</taxon>
    </lineage>
</organism>
<dbReference type="SMART" id="SM00740">
    <property type="entry name" value="PASTA"/>
    <property type="match status" value="1"/>
</dbReference>
<keyword evidence="2" id="KW-0812">Transmembrane</keyword>
<dbReference type="EMBL" id="RAQQ01000006">
    <property type="protein sequence ID" value="RKF27496.1"/>
    <property type="molecule type" value="Genomic_DNA"/>
</dbReference>
<name>A0A420F3J8_9ACTN</name>
<feature type="compositionally biased region" description="Low complexity" evidence="1">
    <location>
        <begin position="140"/>
        <end position="158"/>
    </location>
</feature>
<proteinExistence type="predicted"/>
<accession>A0A420F3J8</accession>
<comment type="caution">
    <text evidence="4">The sequence shown here is derived from an EMBL/GenBank/DDBJ whole genome shotgun (WGS) entry which is preliminary data.</text>
</comment>
<dbReference type="Pfam" id="PF03793">
    <property type="entry name" value="PASTA"/>
    <property type="match status" value="1"/>
</dbReference>
<keyword evidence="2" id="KW-1133">Transmembrane helix</keyword>
<feature type="compositionally biased region" description="Basic and acidic residues" evidence="1">
    <location>
        <begin position="74"/>
        <end position="87"/>
    </location>
</feature>
<dbReference type="CDD" id="cd06577">
    <property type="entry name" value="PASTA_pknB"/>
    <property type="match status" value="1"/>
</dbReference>